<dbReference type="AlphaFoldDB" id="A0A7I9ZW00"/>
<sequence length="73" mass="7542">MSRYPGPYENLGDVMAAIRSDPDGVAVGAATDDEAPFDLLVSAAGADPSSTDYVSLEGGADQTHSEINSPRRS</sequence>
<dbReference type="Proteomes" id="UP000465304">
    <property type="component" value="Unassembled WGS sequence"/>
</dbReference>
<dbReference type="RefSeq" id="WP_237166656.1">
    <property type="nucleotide sequence ID" value="NZ_BLLB01000002.1"/>
</dbReference>
<reference evidence="2 3" key="1">
    <citation type="journal article" date="2019" name="Emerg. Microbes Infect.">
        <title>Comprehensive subspecies identification of 175 nontuberculous mycobacteria species based on 7547 genomic profiles.</title>
        <authorList>
            <person name="Matsumoto Y."/>
            <person name="Kinjo T."/>
            <person name="Motooka D."/>
            <person name="Nabeya D."/>
            <person name="Jung N."/>
            <person name="Uechi K."/>
            <person name="Horii T."/>
            <person name="Iida T."/>
            <person name="Fujita J."/>
            <person name="Nakamura S."/>
        </authorList>
    </citation>
    <scope>NUCLEOTIDE SEQUENCE [LARGE SCALE GENOMIC DNA]</scope>
    <source>
        <strain evidence="2 3">JCM 30996</strain>
    </source>
</reference>
<accession>A0A7I9ZW00</accession>
<protein>
    <submittedName>
        <fullName evidence="2">Uncharacterized protein</fullName>
    </submittedName>
</protein>
<organism evidence="2 3">
    <name type="scientific">Mycolicibacterium hippocampi</name>
    <dbReference type="NCBI Taxonomy" id="659824"/>
    <lineage>
        <taxon>Bacteria</taxon>
        <taxon>Bacillati</taxon>
        <taxon>Actinomycetota</taxon>
        <taxon>Actinomycetes</taxon>
        <taxon>Mycobacteriales</taxon>
        <taxon>Mycobacteriaceae</taxon>
        <taxon>Mycolicibacterium</taxon>
    </lineage>
</organism>
<feature type="region of interest" description="Disordered" evidence="1">
    <location>
        <begin position="46"/>
        <end position="73"/>
    </location>
</feature>
<dbReference type="EMBL" id="BLLB01000002">
    <property type="protein sequence ID" value="GFH04937.1"/>
    <property type="molecule type" value="Genomic_DNA"/>
</dbReference>
<evidence type="ECO:0000313" key="2">
    <source>
        <dbReference type="EMBL" id="GFH04937.1"/>
    </source>
</evidence>
<name>A0A7I9ZW00_9MYCO</name>
<evidence type="ECO:0000313" key="3">
    <source>
        <dbReference type="Proteomes" id="UP000465304"/>
    </source>
</evidence>
<keyword evidence="3" id="KW-1185">Reference proteome</keyword>
<comment type="caution">
    <text evidence="2">The sequence shown here is derived from an EMBL/GenBank/DDBJ whole genome shotgun (WGS) entry which is preliminary data.</text>
</comment>
<proteinExistence type="predicted"/>
<evidence type="ECO:0000256" key="1">
    <source>
        <dbReference type="SAM" id="MobiDB-lite"/>
    </source>
</evidence>
<gene>
    <name evidence="2" type="ORF">MHIP_54200</name>
</gene>